<evidence type="ECO:0000313" key="2">
    <source>
        <dbReference type="Proteomes" id="UP000054815"/>
    </source>
</evidence>
<evidence type="ECO:0000313" key="1">
    <source>
        <dbReference type="EMBL" id="KRX86002.1"/>
    </source>
</evidence>
<gene>
    <name evidence="1" type="ORF">T4E_9899</name>
</gene>
<dbReference type="AlphaFoldDB" id="A0A0V0XDE0"/>
<sequence>MSTRAKVKSKKQIICKERLNWLFEELDQLCIGPGEVLDIEEQILMTEKLYRETDALQVESELSLEAEERMMAEDN</sequence>
<dbReference type="EMBL" id="JYDU01000541">
    <property type="protein sequence ID" value="KRX86002.1"/>
    <property type="molecule type" value="Genomic_DNA"/>
</dbReference>
<proteinExistence type="predicted"/>
<name>A0A0V0XDE0_TRIPS</name>
<dbReference type="STRING" id="6337.A0A0V0XDE0"/>
<dbReference type="Proteomes" id="UP000054815">
    <property type="component" value="Unassembled WGS sequence"/>
</dbReference>
<reference evidence="1 2" key="1">
    <citation type="submission" date="2015-01" db="EMBL/GenBank/DDBJ databases">
        <title>Evolution of Trichinella species and genotypes.</title>
        <authorList>
            <person name="Korhonen P.K."/>
            <person name="Edoardo P."/>
            <person name="Giuseppe L.R."/>
            <person name="Gasser R.B."/>
        </authorList>
    </citation>
    <scope>NUCLEOTIDE SEQUENCE [LARGE SCALE GENOMIC DNA]</scope>
    <source>
        <strain evidence="1">ISS141</strain>
    </source>
</reference>
<accession>A0A0V0XDE0</accession>
<protein>
    <submittedName>
        <fullName evidence="1">Uncharacterized protein</fullName>
    </submittedName>
</protein>
<comment type="caution">
    <text evidence="1">The sequence shown here is derived from an EMBL/GenBank/DDBJ whole genome shotgun (WGS) entry which is preliminary data.</text>
</comment>
<organism evidence="1 2">
    <name type="scientific">Trichinella pseudospiralis</name>
    <name type="common">Parasitic roundworm</name>
    <dbReference type="NCBI Taxonomy" id="6337"/>
    <lineage>
        <taxon>Eukaryota</taxon>
        <taxon>Metazoa</taxon>
        <taxon>Ecdysozoa</taxon>
        <taxon>Nematoda</taxon>
        <taxon>Enoplea</taxon>
        <taxon>Dorylaimia</taxon>
        <taxon>Trichinellida</taxon>
        <taxon>Trichinellidae</taxon>
        <taxon>Trichinella</taxon>
    </lineage>
</organism>